<dbReference type="GO" id="GO:0030289">
    <property type="term" value="C:protein phosphatase 4 complex"/>
    <property type="evidence" value="ECO:0000318"/>
    <property type="project" value="GO_Central"/>
</dbReference>
<feature type="region of interest" description="Disordered" evidence="2">
    <location>
        <begin position="334"/>
        <end position="365"/>
    </location>
</feature>
<proteinExistence type="inferred from homology"/>
<accession>A0A251RMQ9</accession>
<dbReference type="PANTHER" id="PTHR16487">
    <property type="entry name" value="PPP4R2-RELATED PROTEIN"/>
    <property type="match status" value="1"/>
</dbReference>
<evidence type="ECO:0000256" key="2">
    <source>
        <dbReference type="SAM" id="MobiDB-lite"/>
    </source>
</evidence>
<protein>
    <recommendedName>
        <fullName evidence="5">Protein phosphatase 4 core regulatory subunit R2</fullName>
    </recommendedName>
</protein>
<sequence>MVNAHLRDIFRQTNIITSNPSSSCLSISPVRSLAPSSKPKKQPTDLSFAGKVRFNQPAGVYIMETQATETTESSPVLLVTSTETTETLDQSTPPVVVVDQTQTTETLEPSPPVVANMPPAEVSPPQVTNTQVTEETALQEVTNTHEAAPSGESAPSPVTNIPAAETLDQSTLPSLEDIKTTETVEHSVVASDVTDNSHENLIASPENHQSREIRQETAEEEEEEVRSVLKVIAATGEFWYDWEKLRSMLSLHLKQVLSEYPQAKMTIEEQKISLGETHAELVKRLDDALHSFVDGPPFTLQRLSEIILDARSLYPNLSKLALALEKNLSVTSTLTMSTNPNPPSLTTPPNGSEKVNEDLNPNPNPQLLSDTVMENGALPVAMSADRDEIMTEVDADISDVMTMDVETTETTEKPSESSPMTTGDS</sequence>
<evidence type="ECO:0000256" key="1">
    <source>
        <dbReference type="ARBA" id="ARBA00009207"/>
    </source>
</evidence>
<feature type="compositionally biased region" description="Low complexity" evidence="2">
    <location>
        <begin position="416"/>
        <end position="425"/>
    </location>
</feature>
<name>A0A251RMQ9_HELAN</name>
<organism evidence="3 4">
    <name type="scientific">Helianthus annuus</name>
    <name type="common">Common sunflower</name>
    <dbReference type="NCBI Taxonomy" id="4232"/>
    <lineage>
        <taxon>Eukaryota</taxon>
        <taxon>Viridiplantae</taxon>
        <taxon>Streptophyta</taxon>
        <taxon>Embryophyta</taxon>
        <taxon>Tracheophyta</taxon>
        <taxon>Spermatophyta</taxon>
        <taxon>Magnoliopsida</taxon>
        <taxon>eudicotyledons</taxon>
        <taxon>Gunneridae</taxon>
        <taxon>Pentapetalae</taxon>
        <taxon>asterids</taxon>
        <taxon>campanulids</taxon>
        <taxon>Asterales</taxon>
        <taxon>Asteraceae</taxon>
        <taxon>Asteroideae</taxon>
        <taxon>Heliantheae alliance</taxon>
        <taxon>Heliantheae</taxon>
        <taxon>Helianthus</taxon>
    </lineage>
</organism>
<keyword evidence="4" id="KW-1185">Reference proteome</keyword>
<evidence type="ECO:0000313" key="3">
    <source>
        <dbReference type="EMBL" id="OTF85602.1"/>
    </source>
</evidence>
<dbReference type="GO" id="GO:0019888">
    <property type="term" value="F:protein phosphatase regulator activity"/>
    <property type="evidence" value="ECO:0000318"/>
    <property type="project" value="GO_Central"/>
</dbReference>
<dbReference type="InterPro" id="IPR015267">
    <property type="entry name" value="PPP4R2"/>
</dbReference>
<dbReference type="GO" id="GO:0005634">
    <property type="term" value="C:nucleus"/>
    <property type="evidence" value="ECO:0000318"/>
    <property type="project" value="GO_Central"/>
</dbReference>
<reference evidence="4" key="1">
    <citation type="journal article" date="2017" name="Nature">
        <title>The sunflower genome provides insights into oil metabolism, flowering and Asterid evolution.</title>
        <authorList>
            <person name="Badouin H."/>
            <person name="Gouzy J."/>
            <person name="Grassa C.J."/>
            <person name="Murat F."/>
            <person name="Staton S.E."/>
            <person name="Cottret L."/>
            <person name="Lelandais-Briere C."/>
            <person name="Owens G.L."/>
            <person name="Carrere S."/>
            <person name="Mayjonade B."/>
            <person name="Legrand L."/>
            <person name="Gill N."/>
            <person name="Kane N.C."/>
            <person name="Bowers J.E."/>
            <person name="Hubner S."/>
            <person name="Bellec A."/>
            <person name="Berard A."/>
            <person name="Berges H."/>
            <person name="Blanchet N."/>
            <person name="Boniface M.C."/>
            <person name="Brunel D."/>
            <person name="Catrice O."/>
            <person name="Chaidir N."/>
            <person name="Claudel C."/>
            <person name="Donnadieu C."/>
            <person name="Faraut T."/>
            <person name="Fievet G."/>
            <person name="Helmstetter N."/>
            <person name="King M."/>
            <person name="Knapp S.J."/>
            <person name="Lai Z."/>
            <person name="Le Paslier M.C."/>
            <person name="Lippi Y."/>
            <person name="Lorenzon L."/>
            <person name="Mandel J.R."/>
            <person name="Marage G."/>
            <person name="Marchand G."/>
            <person name="Marquand E."/>
            <person name="Bret-Mestries E."/>
            <person name="Morien E."/>
            <person name="Nambeesan S."/>
            <person name="Nguyen T."/>
            <person name="Pegot-Espagnet P."/>
            <person name="Pouilly N."/>
            <person name="Raftis F."/>
            <person name="Sallet E."/>
            <person name="Schiex T."/>
            <person name="Thomas J."/>
            <person name="Vandecasteele C."/>
            <person name="Vares D."/>
            <person name="Vear F."/>
            <person name="Vautrin S."/>
            <person name="Crespi M."/>
            <person name="Mangin B."/>
            <person name="Burke J.M."/>
            <person name="Salse J."/>
            <person name="Munos S."/>
            <person name="Vincourt P."/>
            <person name="Rieseberg L.H."/>
            <person name="Langlade N.B."/>
        </authorList>
    </citation>
    <scope>NUCLEOTIDE SEQUENCE [LARGE SCALE GENOMIC DNA]</scope>
    <source>
        <strain evidence="4">cv. SF193</strain>
    </source>
</reference>
<dbReference type="Proteomes" id="UP000215914">
    <property type="component" value="Chromosome 17"/>
</dbReference>
<feature type="region of interest" description="Disordered" evidence="2">
    <location>
        <begin position="394"/>
        <end position="425"/>
    </location>
</feature>
<dbReference type="AlphaFoldDB" id="A0A251RMQ9"/>
<dbReference type="GO" id="GO:0005737">
    <property type="term" value="C:cytoplasm"/>
    <property type="evidence" value="ECO:0000318"/>
    <property type="project" value="GO_Central"/>
</dbReference>
<dbReference type="Pfam" id="PF09184">
    <property type="entry name" value="PPP4R2"/>
    <property type="match status" value="1"/>
</dbReference>
<comment type="similarity">
    <text evidence="1">Belongs to the PPP4R2 family.</text>
</comment>
<gene>
    <name evidence="3" type="ORF">HannXRQ_Chr17g0541681</name>
</gene>
<evidence type="ECO:0008006" key="5">
    <source>
        <dbReference type="Google" id="ProtNLM"/>
    </source>
</evidence>
<dbReference type="PANTHER" id="PTHR16487:SF0">
    <property type="entry name" value="PROTEIN PHOSPHATASE 4 REGULATORY SUBUNIT 2-RELATED"/>
    <property type="match status" value="1"/>
</dbReference>
<feature type="region of interest" description="Disordered" evidence="2">
    <location>
        <begin position="103"/>
        <end position="128"/>
    </location>
</feature>
<dbReference type="InParanoid" id="A0A251RMQ9"/>
<evidence type="ECO:0000313" key="4">
    <source>
        <dbReference type="Proteomes" id="UP000215914"/>
    </source>
</evidence>
<dbReference type="OMA" id="EYPQAKM"/>
<dbReference type="STRING" id="4232.A0A251RMQ9"/>
<dbReference type="EMBL" id="CM007906">
    <property type="protein sequence ID" value="OTF85602.1"/>
    <property type="molecule type" value="Genomic_DNA"/>
</dbReference>